<name>A0A7J6EGZ7_CANSA</name>
<keyword evidence="2" id="KW-1185">Reference proteome</keyword>
<accession>A0A7J6EGZ7</accession>
<evidence type="ECO:0000313" key="2">
    <source>
        <dbReference type="Proteomes" id="UP000583929"/>
    </source>
</evidence>
<dbReference type="EMBL" id="JAATIQ010000401">
    <property type="protein sequence ID" value="KAF4357725.1"/>
    <property type="molecule type" value="Genomic_DNA"/>
</dbReference>
<reference evidence="1 2" key="1">
    <citation type="journal article" date="2020" name="bioRxiv">
        <title>Sequence and annotation of 42 cannabis genomes reveals extensive copy number variation in cannabinoid synthesis and pathogen resistance genes.</title>
        <authorList>
            <person name="Mckernan K.J."/>
            <person name="Helbert Y."/>
            <person name="Kane L.T."/>
            <person name="Ebling H."/>
            <person name="Zhang L."/>
            <person name="Liu B."/>
            <person name="Eaton Z."/>
            <person name="Mclaughlin S."/>
            <person name="Kingan S."/>
            <person name="Baybayan P."/>
            <person name="Concepcion G."/>
            <person name="Jordan M."/>
            <person name="Riva A."/>
            <person name="Barbazuk W."/>
            <person name="Harkins T."/>
        </authorList>
    </citation>
    <scope>NUCLEOTIDE SEQUENCE [LARGE SCALE GENOMIC DNA]</scope>
    <source>
        <strain evidence="2">cv. Jamaican Lion 4</strain>
        <tissue evidence="1">Leaf</tissue>
    </source>
</reference>
<proteinExistence type="predicted"/>
<sequence>MNAVWPVLKQIWHFGVLVEDGGQLDSKCLVIEEGKEMSYGVDETMVKQVGEMAVFEVSIVEEMVVVEEMTLEGKFGGKEREVAAVEKCRGEEEVGWAAVMPLKQSSTLHYRTTETPEIALVGNPWVPARDPTTLSSVINFVTPSMSMVPVALATDDVVAIMNTAIRKTPIDLAIITI</sequence>
<dbReference type="AlphaFoldDB" id="A0A7J6EGZ7"/>
<evidence type="ECO:0000313" key="1">
    <source>
        <dbReference type="EMBL" id="KAF4357725.1"/>
    </source>
</evidence>
<protein>
    <submittedName>
        <fullName evidence="1">Uncharacterized protein</fullName>
    </submittedName>
</protein>
<gene>
    <name evidence="1" type="ORF">G4B88_023183</name>
</gene>
<dbReference type="Proteomes" id="UP000583929">
    <property type="component" value="Unassembled WGS sequence"/>
</dbReference>
<organism evidence="1 2">
    <name type="scientific">Cannabis sativa</name>
    <name type="common">Hemp</name>
    <name type="synonym">Marijuana</name>
    <dbReference type="NCBI Taxonomy" id="3483"/>
    <lineage>
        <taxon>Eukaryota</taxon>
        <taxon>Viridiplantae</taxon>
        <taxon>Streptophyta</taxon>
        <taxon>Embryophyta</taxon>
        <taxon>Tracheophyta</taxon>
        <taxon>Spermatophyta</taxon>
        <taxon>Magnoliopsida</taxon>
        <taxon>eudicotyledons</taxon>
        <taxon>Gunneridae</taxon>
        <taxon>Pentapetalae</taxon>
        <taxon>rosids</taxon>
        <taxon>fabids</taxon>
        <taxon>Rosales</taxon>
        <taxon>Cannabaceae</taxon>
        <taxon>Cannabis</taxon>
    </lineage>
</organism>
<comment type="caution">
    <text evidence="1">The sequence shown here is derived from an EMBL/GenBank/DDBJ whole genome shotgun (WGS) entry which is preliminary data.</text>
</comment>